<dbReference type="EMBL" id="JBICBT010000491">
    <property type="protein sequence ID" value="KAL3111951.1"/>
    <property type="molecule type" value="Genomic_DNA"/>
</dbReference>
<keyword evidence="1" id="KW-0812">Transmembrane</keyword>
<keyword evidence="3" id="KW-1185">Reference proteome</keyword>
<feature type="transmembrane region" description="Helical" evidence="1">
    <location>
        <begin position="7"/>
        <end position="27"/>
    </location>
</feature>
<protein>
    <recommendedName>
        <fullName evidence="4">G-protein coupled receptors family 1 profile domain-containing protein</fullName>
    </recommendedName>
</protein>
<keyword evidence="1" id="KW-1133">Transmembrane helix</keyword>
<dbReference type="SUPFAM" id="SSF81321">
    <property type="entry name" value="Family A G protein-coupled receptor-like"/>
    <property type="match status" value="1"/>
</dbReference>
<gene>
    <name evidence="2" type="ORF">niasHT_015149</name>
</gene>
<dbReference type="Pfam" id="PF10320">
    <property type="entry name" value="7TM_GPCR_Srsx"/>
    <property type="match status" value="1"/>
</dbReference>
<evidence type="ECO:0000313" key="2">
    <source>
        <dbReference type="EMBL" id="KAL3111951.1"/>
    </source>
</evidence>
<accession>A0ABD2L9V5</accession>
<evidence type="ECO:0008006" key="4">
    <source>
        <dbReference type="Google" id="ProtNLM"/>
    </source>
</evidence>
<sequence length="122" mass="14086">MESAFGMILDLGYSISFFVVLSGTKFIRYEHCFMYLIVPCLCGDLAQIVMVFTGIDRVCAVAFPFWYKERSKKYLLAIFALIFCFLFYDFIIFYTDYTHTKEIMLSCACNEVGRSSSVGKIM</sequence>
<keyword evidence="1" id="KW-0472">Membrane</keyword>
<feature type="transmembrane region" description="Helical" evidence="1">
    <location>
        <begin position="33"/>
        <end position="53"/>
    </location>
</feature>
<name>A0ABD2L9V5_9BILA</name>
<proteinExistence type="predicted"/>
<dbReference type="Gene3D" id="1.20.1070.10">
    <property type="entry name" value="Rhodopsin 7-helix transmembrane proteins"/>
    <property type="match status" value="1"/>
</dbReference>
<comment type="caution">
    <text evidence="2">The sequence shown here is derived from an EMBL/GenBank/DDBJ whole genome shotgun (WGS) entry which is preliminary data.</text>
</comment>
<evidence type="ECO:0000256" key="1">
    <source>
        <dbReference type="SAM" id="Phobius"/>
    </source>
</evidence>
<reference evidence="2 3" key="1">
    <citation type="submission" date="2024-10" db="EMBL/GenBank/DDBJ databases">
        <authorList>
            <person name="Kim D."/>
        </authorList>
    </citation>
    <scope>NUCLEOTIDE SEQUENCE [LARGE SCALE GENOMIC DNA]</scope>
    <source>
        <strain evidence="2">BH-2024</strain>
    </source>
</reference>
<organism evidence="2 3">
    <name type="scientific">Heterodera trifolii</name>
    <dbReference type="NCBI Taxonomy" id="157864"/>
    <lineage>
        <taxon>Eukaryota</taxon>
        <taxon>Metazoa</taxon>
        <taxon>Ecdysozoa</taxon>
        <taxon>Nematoda</taxon>
        <taxon>Chromadorea</taxon>
        <taxon>Rhabditida</taxon>
        <taxon>Tylenchina</taxon>
        <taxon>Tylenchomorpha</taxon>
        <taxon>Tylenchoidea</taxon>
        <taxon>Heteroderidae</taxon>
        <taxon>Heteroderinae</taxon>
        <taxon>Heterodera</taxon>
    </lineage>
</organism>
<dbReference type="Proteomes" id="UP001620626">
    <property type="component" value="Unassembled WGS sequence"/>
</dbReference>
<feature type="transmembrane region" description="Helical" evidence="1">
    <location>
        <begin position="74"/>
        <end position="95"/>
    </location>
</feature>
<evidence type="ECO:0000313" key="3">
    <source>
        <dbReference type="Proteomes" id="UP001620626"/>
    </source>
</evidence>
<dbReference type="AlphaFoldDB" id="A0ABD2L9V5"/>
<dbReference type="InterPro" id="IPR019424">
    <property type="entry name" value="7TM_GPCR_Srsx"/>
</dbReference>